<proteinExistence type="predicted"/>
<organism evidence="1 2">
    <name type="scientific">Ensete ventricosum</name>
    <name type="common">Abyssinian banana</name>
    <name type="synonym">Musa ensete</name>
    <dbReference type="NCBI Taxonomy" id="4639"/>
    <lineage>
        <taxon>Eukaryota</taxon>
        <taxon>Viridiplantae</taxon>
        <taxon>Streptophyta</taxon>
        <taxon>Embryophyta</taxon>
        <taxon>Tracheophyta</taxon>
        <taxon>Spermatophyta</taxon>
        <taxon>Magnoliopsida</taxon>
        <taxon>Liliopsida</taxon>
        <taxon>Zingiberales</taxon>
        <taxon>Musaceae</taxon>
        <taxon>Ensete</taxon>
    </lineage>
</organism>
<accession>A0A426YB31</accession>
<dbReference type="AlphaFoldDB" id="A0A426YB31"/>
<dbReference type="EMBL" id="AMZH03013667">
    <property type="protein sequence ID" value="RRT48890.1"/>
    <property type="molecule type" value="Genomic_DNA"/>
</dbReference>
<gene>
    <name evidence="1" type="ORF">B296_00052768</name>
</gene>
<name>A0A426YB31_ENSVE</name>
<feature type="non-terminal residue" evidence="1">
    <location>
        <position position="61"/>
    </location>
</feature>
<evidence type="ECO:0000313" key="1">
    <source>
        <dbReference type="EMBL" id="RRT48890.1"/>
    </source>
</evidence>
<comment type="caution">
    <text evidence="1">The sequence shown here is derived from an EMBL/GenBank/DDBJ whole genome shotgun (WGS) entry which is preliminary data.</text>
</comment>
<protein>
    <submittedName>
        <fullName evidence="1">Uncharacterized protein</fullName>
    </submittedName>
</protein>
<dbReference type="Proteomes" id="UP000287651">
    <property type="component" value="Unassembled WGS sequence"/>
</dbReference>
<sequence length="61" mass="6818">MVEPAVVESPRATFGFRKSQEGTQNKEVAQRNAAAAAGIIEVYRSRMETLRFTDRDFGGLR</sequence>
<evidence type="ECO:0000313" key="2">
    <source>
        <dbReference type="Proteomes" id="UP000287651"/>
    </source>
</evidence>
<reference evidence="1 2" key="1">
    <citation type="journal article" date="2014" name="Agronomy (Basel)">
        <title>A Draft Genome Sequence for Ensete ventricosum, the Drought-Tolerant Tree Against Hunger.</title>
        <authorList>
            <person name="Harrison J."/>
            <person name="Moore K.A."/>
            <person name="Paszkiewicz K."/>
            <person name="Jones T."/>
            <person name="Grant M."/>
            <person name="Ambacheew D."/>
            <person name="Muzemil S."/>
            <person name="Studholme D.J."/>
        </authorList>
    </citation>
    <scope>NUCLEOTIDE SEQUENCE [LARGE SCALE GENOMIC DNA]</scope>
</reference>